<feature type="non-terminal residue" evidence="1">
    <location>
        <position position="1"/>
    </location>
</feature>
<comment type="caution">
    <text evidence="1">The sequence shown here is derived from an EMBL/GenBank/DDBJ whole genome shotgun (WGS) entry which is preliminary data.</text>
</comment>
<dbReference type="EMBL" id="JANBPK010000809">
    <property type="protein sequence ID" value="KAJ2931212.1"/>
    <property type="molecule type" value="Genomic_DNA"/>
</dbReference>
<sequence>MEAVQKAISQVDLNTLESPSRNPEFHRKISLLRKAAQVQPDAPSSPSKEPVSLPVIRYALYNLAFPDFAIEMTPQFLDLLTTVEFYRTLNLNRTSHLFPHFLEDNDHFEPLGQLDPEIEAELAQLTYELTGMRSLFWTIVVNCCQQDLTHRAISHSIAEFWLRFNEYLPFLANAGPSPHKFHHRMSEEEKQMLMETIATGSLPDVIAARGQGRRNQKHSMAAPFQKTMDKLAPMLRLFVNTVCRQAELLDNAIQSV</sequence>
<dbReference type="AlphaFoldDB" id="A0A9W8JAM9"/>
<accession>A0A9W8JAM9</accession>
<dbReference type="Proteomes" id="UP001140091">
    <property type="component" value="Unassembled WGS sequence"/>
</dbReference>
<protein>
    <submittedName>
        <fullName evidence="1">Uncharacterized protein</fullName>
    </submittedName>
</protein>
<proteinExistence type="predicted"/>
<evidence type="ECO:0000313" key="2">
    <source>
        <dbReference type="Proteomes" id="UP001140091"/>
    </source>
</evidence>
<reference evidence="1" key="1">
    <citation type="submission" date="2022-06" db="EMBL/GenBank/DDBJ databases">
        <title>Genome Sequence of Candolleomyces eurysporus.</title>
        <authorList>
            <person name="Buettner E."/>
        </authorList>
    </citation>
    <scope>NUCLEOTIDE SEQUENCE</scope>
    <source>
        <strain evidence="1">VTCC 930004</strain>
    </source>
</reference>
<dbReference type="OrthoDB" id="3244206at2759"/>
<name>A0A9W8JAM9_9AGAR</name>
<keyword evidence="2" id="KW-1185">Reference proteome</keyword>
<gene>
    <name evidence="1" type="ORF">H1R20_g5806</name>
</gene>
<evidence type="ECO:0000313" key="1">
    <source>
        <dbReference type="EMBL" id="KAJ2931212.1"/>
    </source>
</evidence>
<organism evidence="1 2">
    <name type="scientific">Candolleomyces eurysporus</name>
    <dbReference type="NCBI Taxonomy" id="2828524"/>
    <lineage>
        <taxon>Eukaryota</taxon>
        <taxon>Fungi</taxon>
        <taxon>Dikarya</taxon>
        <taxon>Basidiomycota</taxon>
        <taxon>Agaricomycotina</taxon>
        <taxon>Agaricomycetes</taxon>
        <taxon>Agaricomycetidae</taxon>
        <taxon>Agaricales</taxon>
        <taxon>Agaricineae</taxon>
        <taxon>Psathyrellaceae</taxon>
        <taxon>Candolleomyces</taxon>
    </lineage>
</organism>